<dbReference type="AlphaFoldDB" id="A0A0R2RIX5"/>
<organism evidence="2 3">
    <name type="scientific">Verrucomicrobia subdivision 6 bacterium BACL9 MAG-120507-bin52</name>
    <dbReference type="NCBI Taxonomy" id="1655590"/>
    <lineage>
        <taxon>Bacteria</taxon>
        <taxon>Pseudomonadati</taxon>
        <taxon>Verrucomicrobiota</taxon>
        <taxon>Verrucomicrobiia</taxon>
        <taxon>Verrucomicrobiales</taxon>
        <taxon>Verrucomicrobia subdivision 6</taxon>
    </lineage>
</organism>
<proteinExistence type="predicted"/>
<protein>
    <submittedName>
        <fullName evidence="2">Uncharacterized protein</fullName>
    </submittedName>
</protein>
<dbReference type="Proteomes" id="UP000051269">
    <property type="component" value="Unassembled WGS sequence"/>
</dbReference>
<gene>
    <name evidence="2" type="ORF">ABR82_06425</name>
</gene>
<sequence length="132" mass="14703">MPQAEKHARPTHKPGSIEGSTLSCSTDQARRHALQTAFDYRGDVTLELAQGKKVVGFVYRYDENPGVVYLYIPQGKDSVPETLPAKDVTAVHFTGEDPAFGKSWDDWTTKAEKERVKEAERLAREAVARGEL</sequence>
<evidence type="ECO:0000313" key="3">
    <source>
        <dbReference type="Proteomes" id="UP000051269"/>
    </source>
</evidence>
<dbReference type="EMBL" id="LIBO01000048">
    <property type="protein sequence ID" value="KRO62648.1"/>
    <property type="molecule type" value="Genomic_DNA"/>
</dbReference>
<reference evidence="2 3" key="1">
    <citation type="submission" date="2015-10" db="EMBL/GenBank/DDBJ databases">
        <title>Metagenome-Assembled Genomes uncover a global brackish microbiome.</title>
        <authorList>
            <person name="Hugerth L.W."/>
            <person name="Larsson J."/>
            <person name="Alneberg J."/>
            <person name="Lindh M.V."/>
            <person name="Legrand C."/>
            <person name="Pinhassi J."/>
            <person name="Andersson A.F."/>
        </authorList>
    </citation>
    <scope>NUCLEOTIDE SEQUENCE [LARGE SCALE GENOMIC DNA]</scope>
    <source>
        <strain evidence="2">BACL18 MAG-120507-bin52</strain>
    </source>
</reference>
<evidence type="ECO:0000313" key="2">
    <source>
        <dbReference type="EMBL" id="KRO62648.1"/>
    </source>
</evidence>
<feature type="region of interest" description="Disordered" evidence="1">
    <location>
        <begin position="1"/>
        <end position="24"/>
    </location>
</feature>
<name>A0A0R2RIX5_9BACT</name>
<accession>A0A0R2RIX5</accession>
<comment type="caution">
    <text evidence="2">The sequence shown here is derived from an EMBL/GenBank/DDBJ whole genome shotgun (WGS) entry which is preliminary data.</text>
</comment>
<evidence type="ECO:0000256" key="1">
    <source>
        <dbReference type="SAM" id="MobiDB-lite"/>
    </source>
</evidence>